<proteinExistence type="predicted"/>
<dbReference type="EMBL" id="LKCN02000013">
    <property type="protein sequence ID" value="RCI10145.1"/>
    <property type="molecule type" value="Genomic_DNA"/>
</dbReference>
<dbReference type="AlphaFoldDB" id="A0A367L6U1"/>
<accession>A0A367L6U1</accession>
<evidence type="ECO:0000313" key="2">
    <source>
        <dbReference type="Proteomes" id="UP000253664"/>
    </source>
</evidence>
<comment type="caution">
    <text evidence="1">The sequence shown here is derived from an EMBL/GenBank/DDBJ whole genome shotgun (WGS) entry which is preliminary data.</text>
</comment>
<reference evidence="1 2" key="1">
    <citation type="journal article" date="2015" name="BMC Genomics">
        <title>Insights from the genome of Ophiocordyceps polyrhachis-furcata to pathogenicity and host specificity in insect fungi.</title>
        <authorList>
            <person name="Wichadakul D."/>
            <person name="Kobmoo N."/>
            <person name="Ingsriswang S."/>
            <person name="Tangphatsornruang S."/>
            <person name="Chantasingh D."/>
            <person name="Luangsa-ard J.J."/>
            <person name="Eurwilaichitr L."/>
        </authorList>
    </citation>
    <scope>NUCLEOTIDE SEQUENCE [LARGE SCALE GENOMIC DNA]</scope>
    <source>
        <strain evidence="1 2">BCC 54312</strain>
    </source>
</reference>
<protein>
    <submittedName>
        <fullName evidence="1">Uncharacterized protein</fullName>
    </submittedName>
</protein>
<evidence type="ECO:0000313" key="1">
    <source>
        <dbReference type="EMBL" id="RCI10145.1"/>
    </source>
</evidence>
<name>A0A367L6U1_9HYPO</name>
<gene>
    <name evidence="1" type="ORF">L249_8381</name>
</gene>
<organism evidence="1 2">
    <name type="scientific">Ophiocordyceps polyrhachis-furcata BCC 54312</name>
    <dbReference type="NCBI Taxonomy" id="1330021"/>
    <lineage>
        <taxon>Eukaryota</taxon>
        <taxon>Fungi</taxon>
        <taxon>Dikarya</taxon>
        <taxon>Ascomycota</taxon>
        <taxon>Pezizomycotina</taxon>
        <taxon>Sordariomycetes</taxon>
        <taxon>Hypocreomycetidae</taxon>
        <taxon>Hypocreales</taxon>
        <taxon>Ophiocordycipitaceae</taxon>
        <taxon>Ophiocordyceps</taxon>
    </lineage>
</organism>
<sequence length="63" mass="7096">MPPEEALTCRLDHFLFAGVCEALKAKKKRVFRLKSRGLRDLCLGLHGLCRGRDLESSSPIQID</sequence>
<dbReference type="Proteomes" id="UP000253664">
    <property type="component" value="Unassembled WGS sequence"/>
</dbReference>
<keyword evidence="2" id="KW-1185">Reference proteome</keyword>